<dbReference type="Pfam" id="PF00355">
    <property type="entry name" value="Rieske"/>
    <property type="match status" value="1"/>
</dbReference>
<dbReference type="Gene3D" id="2.102.10.10">
    <property type="entry name" value="Rieske [2Fe-2S] iron-sulphur domain"/>
    <property type="match status" value="1"/>
</dbReference>
<dbReference type="PANTHER" id="PTHR43756:SF5">
    <property type="entry name" value="CHOLINE MONOOXYGENASE, CHLOROPLASTIC"/>
    <property type="match status" value="1"/>
</dbReference>
<evidence type="ECO:0000313" key="14">
    <source>
        <dbReference type="EMBL" id="PLB40367.1"/>
    </source>
</evidence>
<dbReference type="CDD" id="cd03469">
    <property type="entry name" value="Rieske_RO_Alpha_N"/>
    <property type="match status" value="1"/>
</dbReference>
<dbReference type="STRING" id="41067.A0A2I2FIA6"/>
<evidence type="ECO:0000256" key="5">
    <source>
        <dbReference type="ARBA" id="ARBA00012763"/>
    </source>
</evidence>
<protein>
    <recommendedName>
        <fullName evidence="6">Choline monooxygenase, chloroplastic</fullName>
        <ecNumber evidence="5">1.14.15.7</ecNumber>
    </recommendedName>
</protein>
<evidence type="ECO:0000256" key="2">
    <source>
        <dbReference type="ARBA" id="ARBA00002149"/>
    </source>
</evidence>
<dbReference type="Gene3D" id="3.90.380.10">
    <property type="entry name" value="Naphthalene 1,2-dioxygenase Alpha Subunit, Chain A, domain 1"/>
    <property type="match status" value="1"/>
</dbReference>
<dbReference type="GO" id="GO:0005506">
    <property type="term" value="F:iron ion binding"/>
    <property type="evidence" value="ECO:0007669"/>
    <property type="project" value="InterPro"/>
</dbReference>
<evidence type="ECO:0000256" key="11">
    <source>
        <dbReference type="ARBA" id="ARBA00023014"/>
    </source>
</evidence>
<organism evidence="14 15">
    <name type="scientific">Aspergillus candidus</name>
    <dbReference type="NCBI Taxonomy" id="41067"/>
    <lineage>
        <taxon>Eukaryota</taxon>
        <taxon>Fungi</taxon>
        <taxon>Dikarya</taxon>
        <taxon>Ascomycota</taxon>
        <taxon>Pezizomycotina</taxon>
        <taxon>Eurotiomycetes</taxon>
        <taxon>Eurotiomycetidae</taxon>
        <taxon>Eurotiales</taxon>
        <taxon>Aspergillaceae</taxon>
        <taxon>Aspergillus</taxon>
        <taxon>Aspergillus subgen. Circumdati</taxon>
    </lineage>
</organism>
<dbReference type="PRINTS" id="PR00090">
    <property type="entry name" value="RNGDIOXGNASE"/>
</dbReference>
<evidence type="ECO:0000256" key="10">
    <source>
        <dbReference type="ARBA" id="ARBA00023004"/>
    </source>
</evidence>
<evidence type="ECO:0000256" key="4">
    <source>
        <dbReference type="ARBA" id="ARBA00010848"/>
    </source>
</evidence>
<dbReference type="InterPro" id="IPR017941">
    <property type="entry name" value="Rieske_2Fe-2S"/>
</dbReference>
<sequence>MSLSSFTNALCSSDGSPERVLPASWYTSQEMYELERRAIFSKKWLLTTHKRRLATTGDFVRDEIAGFPFILVRDKDGGINAFHNVCRHRAFPVVTQESGTTRIFSCQYHGWSYGLNGKLAKAPGYQDLAGFDKSQNGLFPIHVHIDDGGFVWINLDAGESPEIVWENRLKGPNQQQRSENDPFDNYEFHHTWEREAAYNWKLLADDGGIIHANLQSEKVTSTGCFPNASLTVSPHWFCIQRCVPTSATRCVVRHEVYRNPNASDEDFDQTYMSYQRIMCETQDQCASTQEELVNRDIGIGDRDPPVESCSPDFQTMCRELVLAHHRREDEVQKEIWPARQQLPLTALASHDDLDFCSRLTASNEGCESSGLAGKGCSGMCTSAATKALAY</sequence>
<comment type="catalytic activity">
    <reaction evidence="12">
        <text>choline + 2 reduced [2Fe-2S]-[ferredoxin] + O2 + 2 H(+) = betaine aldehyde hydrate + 2 oxidized [2Fe-2S]-[ferredoxin] + H2O</text>
        <dbReference type="Rhea" id="RHEA:17769"/>
        <dbReference type="Rhea" id="RHEA-COMP:10000"/>
        <dbReference type="Rhea" id="RHEA-COMP:10001"/>
        <dbReference type="ChEBI" id="CHEBI:15354"/>
        <dbReference type="ChEBI" id="CHEBI:15377"/>
        <dbReference type="ChEBI" id="CHEBI:15378"/>
        <dbReference type="ChEBI" id="CHEBI:15379"/>
        <dbReference type="ChEBI" id="CHEBI:15870"/>
        <dbReference type="ChEBI" id="CHEBI:33737"/>
        <dbReference type="ChEBI" id="CHEBI:33738"/>
        <dbReference type="EC" id="1.14.15.7"/>
    </reaction>
</comment>
<evidence type="ECO:0000256" key="9">
    <source>
        <dbReference type="ARBA" id="ARBA00023002"/>
    </source>
</evidence>
<evidence type="ECO:0000256" key="7">
    <source>
        <dbReference type="ARBA" id="ARBA00022714"/>
    </source>
</evidence>
<dbReference type="SUPFAM" id="SSF50022">
    <property type="entry name" value="ISP domain"/>
    <property type="match status" value="1"/>
</dbReference>
<dbReference type="GeneID" id="36518906"/>
<evidence type="ECO:0000256" key="8">
    <source>
        <dbReference type="ARBA" id="ARBA00022723"/>
    </source>
</evidence>
<keyword evidence="9" id="KW-0560">Oxidoreductase</keyword>
<dbReference type="GO" id="GO:0051213">
    <property type="term" value="F:dioxygenase activity"/>
    <property type="evidence" value="ECO:0007669"/>
    <property type="project" value="UniProtKB-KW"/>
</dbReference>
<gene>
    <name evidence="14" type="ORF">BDW47DRAFT_101909</name>
</gene>
<evidence type="ECO:0000256" key="3">
    <source>
        <dbReference type="ARBA" id="ARBA00004866"/>
    </source>
</evidence>
<dbReference type="Proteomes" id="UP000234585">
    <property type="component" value="Unassembled WGS sequence"/>
</dbReference>
<evidence type="ECO:0000256" key="6">
    <source>
        <dbReference type="ARBA" id="ARBA00014931"/>
    </source>
</evidence>
<evidence type="ECO:0000256" key="1">
    <source>
        <dbReference type="ARBA" id="ARBA00001962"/>
    </source>
</evidence>
<dbReference type="InterPro" id="IPR036922">
    <property type="entry name" value="Rieske_2Fe-2S_sf"/>
</dbReference>
<proteinExistence type="inferred from homology"/>
<dbReference type="EMBL" id="KZ559125">
    <property type="protein sequence ID" value="PLB40367.1"/>
    <property type="molecule type" value="Genomic_DNA"/>
</dbReference>
<keyword evidence="10" id="KW-0408">Iron</keyword>
<dbReference type="EC" id="1.14.15.7" evidence="5"/>
<reference evidence="14 15" key="1">
    <citation type="submission" date="2017-12" db="EMBL/GenBank/DDBJ databases">
        <authorList>
            <consortium name="DOE Joint Genome Institute"/>
            <person name="Haridas S."/>
            <person name="Kjaerbolling I."/>
            <person name="Vesth T.C."/>
            <person name="Frisvad J.C."/>
            <person name="Nybo J.L."/>
            <person name="Theobald S."/>
            <person name="Kuo A."/>
            <person name="Bowyer P."/>
            <person name="Matsuda Y."/>
            <person name="Mondo S."/>
            <person name="Lyhne E.K."/>
            <person name="Kogle M.E."/>
            <person name="Clum A."/>
            <person name="Lipzen A."/>
            <person name="Salamov A."/>
            <person name="Ngan C.Y."/>
            <person name="Daum C."/>
            <person name="Chiniquy J."/>
            <person name="Barry K."/>
            <person name="LaButti K."/>
            <person name="Simmons B.A."/>
            <person name="Magnuson J.K."/>
            <person name="Mortensen U.H."/>
            <person name="Larsen T.O."/>
            <person name="Grigoriev I.V."/>
            <person name="Baker S.E."/>
            <person name="Andersen M.R."/>
            <person name="Nordberg H.P."/>
            <person name="Cantor M.N."/>
            <person name="Hua S.X."/>
        </authorList>
    </citation>
    <scope>NUCLEOTIDE SEQUENCE [LARGE SCALE GENOMIC DNA]</scope>
    <source>
        <strain evidence="14 15">CBS 102.13</strain>
    </source>
</reference>
<keyword evidence="8" id="KW-0479">Metal-binding</keyword>
<keyword evidence="7" id="KW-0001">2Fe-2S</keyword>
<dbReference type="GO" id="GO:0019133">
    <property type="term" value="F:choline monooxygenase activity"/>
    <property type="evidence" value="ECO:0007669"/>
    <property type="project" value="UniProtKB-EC"/>
</dbReference>
<accession>A0A2I2FIA6</accession>
<keyword evidence="11" id="KW-0411">Iron-sulfur</keyword>
<dbReference type="PROSITE" id="PS51296">
    <property type="entry name" value="RIESKE"/>
    <property type="match status" value="1"/>
</dbReference>
<dbReference type="PANTHER" id="PTHR43756">
    <property type="entry name" value="CHOLINE MONOOXYGENASE, CHLOROPLASTIC"/>
    <property type="match status" value="1"/>
</dbReference>
<evidence type="ECO:0000256" key="12">
    <source>
        <dbReference type="ARBA" id="ARBA00049097"/>
    </source>
</evidence>
<comment type="cofactor">
    <cofactor evidence="1">
        <name>Fe cation</name>
        <dbReference type="ChEBI" id="CHEBI:24875"/>
    </cofactor>
</comment>
<dbReference type="GO" id="GO:0051537">
    <property type="term" value="F:2 iron, 2 sulfur cluster binding"/>
    <property type="evidence" value="ECO:0007669"/>
    <property type="project" value="UniProtKB-KW"/>
</dbReference>
<evidence type="ECO:0000313" key="15">
    <source>
        <dbReference type="Proteomes" id="UP000234585"/>
    </source>
</evidence>
<dbReference type="SUPFAM" id="SSF55961">
    <property type="entry name" value="Bet v1-like"/>
    <property type="match status" value="1"/>
</dbReference>
<dbReference type="AlphaFoldDB" id="A0A2I2FIA6"/>
<name>A0A2I2FIA6_ASPCN</name>
<dbReference type="InterPro" id="IPR015879">
    <property type="entry name" value="Ring_hydroxy_dOase_asu_C_dom"/>
</dbReference>
<keyword evidence="15" id="KW-1185">Reference proteome</keyword>
<dbReference type="InterPro" id="IPR001663">
    <property type="entry name" value="Rng_hydr_dOase-A"/>
</dbReference>
<dbReference type="RefSeq" id="XP_024674379.1">
    <property type="nucleotide sequence ID" value="XM_024811746.1"/>
</dbReference>
<keyword evidence="14" id="KW-0223">Dioxygenase</keyword>
<feature type="domain" description="Rieske" evidence="13">
    <location>
        <begin position="46"/>
        <end position="131"/>
    </location>
</feature>
<evidence type="ECO:0000259" key="13">
    <source>
        <dbReference type="PROSITE" id="PS51296"/>
    </source>
</evidence>
<dbReference type="OrthoDB" id="426882at2759"/>
<comment type="function">
    <text evidence="2">Catalyzes the first step of the osmoprotectant glycine betaine synthesis.</text>
</comment>
<dbReference type="Pfam" id="PF00848">
    <property type="entry name" value="Ring_hydroxyl_A"/>
    <property type="match status" value="1"/>
</dbReference>
<comment type="similarity">
    <text evidence="4">Belongs to the choline monooxygenase family.</text>
</comment>
<comment type="pathway">
    <text evidence="3">Amine and polyamine biosynthesis; betaine biosynthesis via choline pathway; betaine aldehyde from choline (monooxygenase route): step 1/1.</text>
</comment>